<evidence type="ECO:0000313" key="3">
    <source>
        <dbReference type="Proteomes" id="UP001212170"/>
    </source>
</evidence>
<comment type="caution">
    <text evidence="2">The sequence shown here is derived from an EMBL/GenBank/DDBJ whole genome shotgun (WGS) entry which is preliminary data.</text>
</comment>
<keyword evidence="3" id="KW-1185">Reference proteome</keyword>
<dbReference type="Proteomes" id="UP001212170">
    <property type="component" value="Unassembled WGS sequence"/>
</dbReference>
<sequence>MEKQEFIFYNTVDGKSNVALLARDGDVWMNQNQLAELFDTSKQNISLHIINVLKEKELDEDSVVKDYLTTASDGKKYNVAFYSLAMILAIGFRVRSKRGTQFRQWANQNLQDYMIKGFVMDDERLKNPNERSDYFDELLERIRDIRASEKRFYQKVRDLFALSSDYDATDKATQMFFAETQNKLLYAITGQTAAEIIVSRANANASNMALTSWKGSIVRKQDIYTAKNYLTSDEIDTLNRFVVVFLETAELRAKNRKDIAMNFWKTNVDRIIEFNDKEVLTHNGKITHLQMEEKVDSIYEDFHKQRKQLEAKKADEEDLEELKELENRLKNKRN</sequence>
<gene>
    <name evidence="2" type="ORF">NJT12_22440</name>
</gene>
<reference evidence="2 3" key="1">
    <citation type="journal article" date="2023" name="Chemosphere">
        <title>Whole genome analysis of Flavobacterium aziz-sancarii sp. nov., isolated from Ardley Island (Antarctica), revealed a rich resistome and bioremediation potential.</title>
        <authorList>
            <person name="Otur C."/>
            <person name="Okay S."/>
            <person name="Kurt-Kizildogan A."/>
        </authorList>
    </citation>
    <scope>NUCLEOTIDE SEQUENCE [LARGE SCALE GENOMIC DNA]</scope>
    <source>
        <strain evidence="2 3">AC</strain>
    </source>
</reference>
<evidence type="ECO:0000256" key="1">
    <source>
        <dbReference type="SAM" id="Coils"/>
    </source>
</evidence>
<accession>A0ABT4WIS0</accession>
<name>A0ABT4WIS0_9FLAO</name>
<proteinExistence type="predicted"/>
<dbReference type="PIRSF" id="PIRSF015268">
    <property type="entry name" value="Virulence_RhuM"/>
    <property type="match status" value="1"/>
</dbReference>
<dbReference type="InterPro" id="IPR011204">
    <property type="entry name" value="Virulence_RhuM-like"/>
</dbReference>
<dbReference type="PANTHER" id="PTHR35810:SF1">
    <property type="entry name" value="CYTOPLASMIC PROTEIN"/>
    <property type="match status" value="1"/>
</dbReference>
<feature type="coiled-coil region" evidence="1">
    <location>
        <begin position="299"/>
        <end position="332"/>
    </location>
</feature>
<dbReference type="Pfam" id="PF13310">
    <property type="entry name" value="Virulence_RhuM"/>
    <property type="match status" value="1"/>
</dbReference>
<dbReference type="RefSeq" id="WP_271338360.1">
    <property type="nucleotide sequence ID" value="NZ_JAMZNK010000060.1"/>
</dbReference>
<dbReference type="PANTHER" id="PTHR35810">
    <property type="entry name" value="CYTOPLASMIC PROTEIN-RELATED"/>
    <property type="match status" value="1"/>
</dbReference>
<protein>
    <submittedName>
        <fullName evidence="2">Virulence RhuM family protein</fullName>
    </submittedName>
</protein>
<dbReference type="EMBL" id="JAMZNK010000060">
    <property type="protein sequence ID" value="MDA6072388.1"/>
    <property type="molecule type" value="Genomic_DNA"/>
</dbReference>
<evidence type="ECO:0000313" key="2">
    <source>
        <dbReference type="EMBL" id="MDA6072388.1"/>
    </source>
</evidence>
<keyword evidence="1" id="KW-0175">Coiled coil</keyword>
<organism evidence="2 3">
    <name type="scientific">Flavobacterium azizsancarii</name>
    <dbReference type="NCBI Taxonomy" id="2961580"/>
    <lineage>
        <taxon>Bacteria</taxon>
        <taxon>Pseudomonadati</taxon>
        <taxon>Bacteroidota</taxon>
        <taxon>Flavobacteriia</taxon>
        <taxon>Flavobacteriales</taxon>
        <taxon>Flavobacteriaceae</taxon>
        <taxon>Flavobacterium</taxon>
    </lineage>
</organism>